<reference evidence="4" key="1">
    <citation type="submission" date="2023-08" db="EMBL/GenBank/DDBJ databases">
        <authorList>
            <person name="Chen Y."/>
            <person name="Shah S."/>
            <person name="Dougan E. K."/>
            <person name="Thang M."/>
            <person name="Chan C."/>
        </authorList>
    </citation>
    <scope>NUCLEOTIDE SEQUENCE</scope>
</reference>
<keyword evidence="5" id="KW-1185">Reference proteome</keyword>
<organism evidence="4 5">
    <name type="scientific">Effrenium voratum</name>
    <dbReference type="NCBI Taxonomy" id="2562239"/>
    <lineage>
        <taxon>Eukaryota</taxon>
        <taxon>Sar</taxon>
        <taxon>Alveolata</taxon>
        <taxon>Dinophyceae</taxon>
        <taxon>Suessiales</taxon>
        <taxon>Symbiodiniaceae</taxon>
        <taxon>Effrenium</taxon>
    </lineage>
</organism>
<evidence type="ECO:0000313" key="5">
    <source>
        <dbReference type="Proteomes" id="UP001178507"/>
    </source>
</evidence>
<protein>
    <recommendedName>
        <fullName evidence="3">Serine aminopeptidase S33 domain-containing protein</fullName>
    </recommendedName>
</protein>
<accession>A0AA36J7C6</accession>
<evidence type="ECO:0000313" key="4">
    <source>
        <dbReference type="EMBL" id="CAJ1400424.1"/>
    </source>
</evidence>
<feature type="active site" description="Charge relay system" evidence="2">
    <location>
        <position position="378"/>
    </location>
</feature>
<proteinExistence type="inferred from homology"/>
<evidence type="ECO:0000256" key="2">
    <source>
        <dbReference type="PIRSR" id="PIRSR005211-1"/>
    </source>
</evidence>
<dbReference type="PANTHER" id="PTHR10794">
    <property type="entry name" value="ABHYDROLASE DOMAIN-CONTAINING PROTEIN"/>
    <property type="match status" value="1"/>
</dbReference>
<comment type="similarity">
    <text evidence="1">Belongs to the AB hydrolase superfamily. AB hydrolase 4 family.</text>
</comment>
<comment type="caution">
    <text evidence="4">The sequence shown here is derived from an EMBL/GenBank/DDBJ whole genome shotgun (WGS) entry which is preliminary data.</text>
</comment>
<feature type="active site" description="Charge relay system" evidence="2">
    <location>
        <position position="210"/>
    </location>
</feature>
<dbReference type="Gene3D" id="3.40.50.1820">
    <property type="entry name" value="alpha/beta hydrolase"/>
    <property type="match status" value="1"/>
</dbReference>
<dbReference type="InterPro" id="IPR029058">
    <property type="entry name" value="AB_hydrolase_fold"/>
</dbReference>
<dbReference type="SUPFAM" id="SSF53474">
    <property type="entry name" value="alpha/beta-Hydrolases"/>
    <property type="match status" value="1"/>
</dbReference>
<sequence length="409" mass="46517">MRPTQLALAVRAGWRKLGWRAWALVLAWAVHYLNGVRRVRLHLAKTSKSNHMRQRMQRIMEQCPSMFKVYWPTWYAYSAMQQILLLGVKEILAIFQSNVYTRQIFQLRDSANIALDWVVPERELQDGPVCILLHGAIQDSRSSTMKDLASELAQRGLLAVVMNRRGYGDLEMDASTARVTLFGFDEDLDEVMLEVGKRAPGRPVAIVGFSCGSGQAGRYAAHRQHLSAWQDRGVSKTLPRLLCVVGYDAGYDVLHAVHKVPWPYCWALDFAFRYQYVIRHRSTWAQKSPSSAEVVKVALDPTQSFAKVYRNVTKLSGFGCSTAWLENQQPQLNNIEVPCLLINSRDDPICVWQNVEDHKPLIQENPNLALAELRRGSHGCKFGFWGFSSMGRDMIGEFILSSWSELKNT</sequence>
<dbReference type="Proteomes" id="UP001178507">
    <property type="component" value="Unassembled WGS sequence"/>
</dbReference>
<evidence type="ECO:0000256" key="1">
    <source>
        <dbReference type="ARBA" id="ARBA00010884"/>
    </source>
</evidence>
<dbReference type="InterPro" id="IPR012020">
    <property type="entry name" value="ABHD4"/>
</dbReference>
<dbReference type="Pfam" id="PF12146">
    <property type="entry name" value="Hydrolase_4"/>
    <property type="match status" value="1"/>
</dbReference>
<dbReference type="InterPro" id="IPR022742">
    <property type="entry name" value="Hydrolase_4"/>
</dbReference>
<dbReference type="PANTHER" id="PTHR10794:SF93">
    <property type="entry name" value="SERINE AMINOPEPTIDASE S33 DOMAIN-CONTAINING PROTEIN"/>
    <property type="match status" value="1"/>
</dbReference>
<dbReference type="AlphaFoldDB" id="A0AA36J7C6"/>
<name>A0AA36J7C6_9DINO</name>
<gene>
    <name evidence="4" type="ORF">EVOR1521_LOCUS23760</name>
</gene>
<dbReference type="GO" id="GO:0047372">
    <property type="term" value="F:monoacylglycerol lipase activity"/>
    <property type="evidence" value="ECO:0007669"/>
    <property type="project" value="TreeGrafter"/>
</dbReference>
<dbReference type="GO" id="GO:0034338">
    <property type="term" value="F:short-chain carboxylesterase activity"/>
    <property type="evidence" value="ECO:0007669"/>
    <property type="project" value="TreeGrafter"/>
</dbReference>
<evidence type="ECO:0000259" key="3">
    <source>
        <dbReference type="Pfam" id="PF12146"/>
    </source>
</evidence>
<dbReference type="PIRSF" id="PIRSF005211">
    <property type="entry name" value="Ab_hydro_YheT"/>
    <property type="match status" value="1"/>
</dbReference>
<dbReference type="EMBL" id="CAUJNA010003371">
    <property type="protein sequence ID" value="CAJ1400424.1"/>
    <property type="molecule type" value="Genomic_DNA"/>
</dbReference>
<dbReference type="InterPro" id="IPR050960">
    <property type="entry name" value="AB_hydrolase_4_sf"/>
</dbReference>
<feature type="domain" description="Serine aminopeptidase S33" evidence="3">
    <location>
        <begin position="129"/>
        <end position="225"/>
    </location>
</feature>
<feature type="active site" description="Charge relay system" evidence="2">
    <location>
        <position position="347"/>
    </location>
</feature>